<dbReference type="InterPro" id="IPR008900">
    <property type="entry name" value="Zot_N"/>
</dbReference>
<comment type="caution">
    <text evidence="2">The sequence shown here is derived from an EMBL/GenBank/DDBJ whole genome shotgun (WGS) entry which is preliminary data.</text>
</comment>
<evidence type="ECO:0000259" key="1">
    <source>
        <dbReference type="Pfam" id="PF05707"/>
    </source>
</evidence>
<dbReference type="InterPro" id="IPR027417">
    <property type="entry name" value="P-loop_NTPase"/>
</dbReference>
<dbReference type="EMBL" id="PFAQ01000004">
    <property type="protein sequence ID" value="PIT95352.1"/>
    <property type="molecule type" value="Genomic_DNA"/>
</dbReference>
<organism evidence="2 3">
    <name type="scientific">Candidatus Falkowbacteria bacterium CG10_big_fil_rev_8_21_14_0_10_39_9</name>
    <dbReference type="NCBI Taxonomy" id="1974566"/>
    <lineage>
        <taxon>Bacteria</taxon>
        <taxon>Candidatus Falkowiibacteriota</taxon>
    </lineage>
</organism>
<feature type="domain" description="Zona occludens toxin N-terminal" evidence="1">
    <location>
        <begin position="22"/>
        <end position="97"/>
    </location>
</feature>
<protein>
    <recommendedName>
        <fullName evidence="1">Zona occludens toxin N-terminal domain-containing protein</fullName>
    </recommendedName>
</protein>
<dbReference type="Gene3D" id="3.40.50.300">
    <property type="entry name" value="P-loop containing nucleotide triphosphate hydrolases"/>
    <property type="match status" value="1"/>
</dbReference>
<evidence type="ECO:0000313" key="2">
    <source>
        <dbReference type="EMBL" id="PIT95352.1"/>
    </source>
</evidence>
<name>A0A2M6WRH4_9BACT</name>
<dbReference type="Proteomes" id="UP000228900">
    <property type="component" value="Unassembled WGS sequence"/>
</dbReference>
<dbReference type="Pfam" id="PF05707">
    <property type="entry name" value="Zot"/>
    <property type="match status" value="1"/>
</dbReference>
<sequence>MEEKYQPAYGQIIFWEKLDEFIDIRGGEVLIDECQIYFNSRKWKDLPERIQYKFQQHRKHIKRDSQGKVVGLNIWGAVQNVKRIDTVVRELVNNVFIIKKIFKLFIIRQYDIEEIDKEKKYCYSTNIFTFSHKVASSYDTFQEIAGFSRH</sequence>
<reference evidence="3" key="1">
    <citation type="submission" date="2017-09" db="EMBL/GenBank/DDBJ databases">
        <title>Depth-based differentiation of microbial function through sediment-hosted aquifers and enrichment of novel symbionts in the deep terrestrial subsurface.</title>
        <authorList>
            <person name="Probst A.J."/>
            <person name="Ladd B."/>
            <person name="Jarett J.K."/>
            <person name="Geller-Mcgrath D.E."/>
            <person name="Sieber C.M.K."/>
            <person name="Emerson J.B."/>
            <person name="Anantharaman K."/>
            <person name="Thomas B.C."/>
            <person name="Malmstrom R."/>
            <person name="Stieglmeier M."/>
            <person name="Klingl A."/>
            <person name="Woyke T."/>
            <person name="Ryan C.M."/>
            <person name="Banfield J.F."/>
        </authorList>
    </citation>
    <scope>NUCLEOTIDE SEQUENCE [LARGE SCALE GENOMIC DNA]</scope>
</reference>
<proteinExistence type="predicted"/>
<accession>A0A2M6WRH4</accession>
<gene>
    <name evidence="2" type="ORF">COT98_00195</name>
</gene>
<evidence type="ECO:0000313" key="3">
    <source>
        <dbReference type="Proteomes" id="UP000228900"/>
    </source>
</evidence>
<dbReference type="AlphaFoldDB" id="A0A2M6WRH4"/>